<feature type="non-terminal residue" evidence="2">
    <location>
        <position position="1"/>
    </location>
</feature>
<protein>
    <submittedName>
        <fullName evidence="2">Uncharacterized protein</fullName>
    </submittedName>
</protein>
<evidence type="ECO:0000256" key="1">
    <source>
        <dbReference type="SAM" id="MobiDB-lite"/>
    </source>
</evidence>
<organism evidence="2 3">
    <name type="scientific">Erysiphe neolycopersici</name>
    <dbReference type="NCBI Taxonomy" id="212602"/>
    <lineage>
        <taxon>Eukaryota</taxon>
        <taxon>Fungi</taxon>
        <taxon>Dikarya</taxon>
        <taxon>Ascomycota</taxon>
        <taxon>Pezizomycotina</taxon>
        <taxon>Leotiomycetes</taxon>
        <taxon>Erysiphales</taxon>
        <taxon>Erysiphaceae</taxon>
        <taxon>Erysiphe</taxon>
    </lineage>
</organism>
<comment type="caution">
    <text evidence="2">The sequence shown here is derived from an EMBL/GenBank/DDBJ whole genome shotgun (WGS) entry which is preliminary data.</text>
</comment>
<sequence length="106" mass="12170">GWCHLTTDELHQLRRWFGHHSVYRLHSILKRSVSNEQCIVDIAGQPIKFRSTLDKPYFMEISNDCAIEIEQPQQTSSKNELSSSNTPANFTRNDLSSNSTSTQKQC</sequence>
<gene>
    <name evidence="2" type="ORF">OnM2_081051</name>
</gene>
<keyword evidence="3" id="KW-1185">Reference proteome</keyword>
<dbReference type="AlphaFoldDB" id="A0A420HG48"/>
<dbReference type="Proteomes" id="UP000286134">
    <property type="component" value="Unassembled WGS sequence"/>
</dbReference>
<reference evidence="2 3" key="1">
    <citation type="journal article" date="2018" name="BMC Genomics">
        <title>Comparative genome analyses reveal sequence features reflecting distinct modes of host-adaptation between dicot and monocot powdery mildew.</title>
        <authorList>
            <person name="Wu Y."/>
            <person name="Ma X."/>
            <person name="Pan Z."/>
            <person name="Kale S.D."/>
            <person name="Song Y."/>
            <person name="King H."/>
            <person name="Zhang Q."/>
            <person name="Presley C."/>
            <person name="Deng X."/>
            <person name="Wei C.I."/>
            <person name="Xiao S."/>
        </authorList>
    </citation>
    <scope>NUCLEOTIDE SEQUENCE [LARGE SCALE GENOMIC DNA]</scope>
    <source>
        <strain evidence="2">UMSG2</strain>
    </source>
</reference>
<feature type="region of interest" description="Disordered" evidence="1">
    <location>
        <begin position="72"/>
        <end position="106"/>
    </location>
</feature>
<evidence type="ECO:0000313" key="3">
    <source>
        <dbReference type="Proteomes" id="UP000286134"/>
    </source>
</evidence>
<accession>A0A420HG48</accession>
<proteinExistence type="predicted"/>
<dbReference type="EMBL" id="MCFK01008174">
    <property type="protein sequence ID" value="RKF56401.1"/>
    <property type="molecule type" value="Genomic_DNA"/>
</dbReference>
<name>A0A420HG48_9PEZI</name>
<evidence type="ECO:0000313" key="2">
    <source>
        <dbReference type="EMBL" id="RKF56401.1"/>
    </source>
</evidence>